<dbReference type="Pfam" id="PF00528">
    <property type="entry name" value="BPD_transp_1"/>
    <property type="match status" value="1"/>
</dbReference>
<dbReference type="InterPro" id="IPR035906">
    <property type="entry name" value="MetI-like_sf"/>
</dbReference>
<sequence length="230" mass="25293">MIATSASYTWDWSSVLSLQSLEIMGRGLLYTLLVSVLALIFGNVIGLIVASIRMSNQKILSGVAYVYIEFFRTTPALVQLIWIFYVVPILFNISLDPITAGVVALSMNAGAFLAEIFRGGIQAVPIGQRDASFVLGLSRITMFWSVVFPQAVRTMLPATGNVFVSLVKDSSLLSVIAVPELTYQAQQLATSTFRPLEVYTLLAVTYFIVAFPLTRGIGRLEKRLRKSSVR</sequence>
<feature type="transmembrane region" description="Helical" evidence="9">
    <location>
        <begin position="28"/>
        <end position="52"/>
    </location>
</feature>
<keyword evidence="8 9" id="KW-0472">Membrane</keyword>
<reference evidence="11 12" key="1">
    <citation type="journal article" date="2014" name="J. Microbiol.">
        <title>Diaminobutyricibacter tongyongensis gen. nov., sp. nov. and Homoserinibacter gongjuensis gen. nov., sp. nov. belong to the family Microbacteriaceae.</title>
        <authorList>
            <person name="Kim S.J."/>
            <person name="Ahn J.H."/>
            <person name="Weon H.Y."/>
            <person name="Hamada M."/>
            <person name="Suzuki K."/>
            <person name="Kwon S.W."/>
        </authorList>
    </citation>
    <scope>NUCLEOTIDE SEQUENCE [LARGE SCALE GENOMIC DNA]</scope>
    <source>
        <strain evidence="11 12">NBRC 108724</strain>
    </source>
</reference>
<dbReference type="Gene3D" id="1.10.3720.10">
    <property type="entry name" value="MetI-like"/>
    <property type="match status" value="1"/>
</dbReference>
<dbReference type="PANTHER" id="PTHR30614:SF20">
    <property type="entry name" value="GLUTAMINE TRANSPORT SYSTEM PERMEASE PROTEIN GLNP"/>
    <property type="match status" value="1"/>
</dbReference>
<evidence type="ECO:0000256" key="3">
    <source>
        <dbReference type="ARBA" id="ARBA00022448"/>
    </source>
</evidence>
<comment type="similarity">
    <text evidence="2">Belongs to the binding-protein-dependent transport system permease family. HisMQ subfamily.</text>
</comment>
<dbReference type="Proteomes" id="UP000474967">
    <property type="component" value="Unassembled WGS sequence"/>
</dbReference>
<dbReference type="RefSeq" id="WP_163288045.1">
    <property type="nucleotide sequence ID" value="NZ_JAAGWY010000001.1"/>
</dbReference>
<evidence type="ECO:0000256" key="8">
    <source>
        <dbReference type="ARBA" id="ARBA00023136"/>
    </source>
</evidence>
<keyword evidence="3 9" id="KW-0813">Transport</keyword>
<comment type="caution">
    <text evidence="11">The sequence shown here is derived from an EMBL/GenBank/DDBJ whole genome shotgun (WGS) entry which is preliminary data.</text>
</comment>
<dbReference type="SUPFAM" id="SSF161098">
    <property type="entry name" value="MetI-like"/>
    <property type="match status" value="1"/>
</dbReference>
<dbReference type="GO" id="GO:0006865">
    <property type="term" value="P:amino acid transport"/>
    <property type="evidence" value="ECO:0007669"/>
    <property type="project" value="UniProtKB-KW"/>
</dbReference>
<dbReference type="GO" id="GO:0043190">
    <property type="term" value="C:ATP-binding cassette (ABC) transporter complex"/>
    <property type="evidence" value="ECO:0007669"/>
    <property type="project" value="InterPro"/>
</dbReference>
<feature type="domain" description="ABC transmembrane type-1" evidence="10">
    <location>
        <begin position="28"/>
        <end position="217"/>
    </location>
</feature>
<dbReference type="FunFam" id="1.10.3720.10:FF:000006">
    <property type="entry name" value="Glutamate/aspartate ABC transporter, permease protein GltK"/>
    <property type="match status" value="1"/>
</dbReference>
<feature type="transmembrane region" description="Helical" evidence="9">
    <location>
        <begin position="98"/>
        <end position="121"/>
    </location>
</feature>
<organism evidence="11 12">
    <name type="scientific">Leifsonia tongyongensis</name>
    <dbReference type="NCBI Taxonomy" id="1268043"/>
    <lineage>
        <taxon>Bacteria</taxon>
        <taxon>Bacillati</taxon>
        <taxon>Actinomycetota</taxon>
        <taxon>Actinomycetes</taxon>
        <taxon>Micrococcales</taxon>
        <taxon>Microbacteriaceae</taxon>
        <taxon>Leifsonia</taxon>
    </lineage>
</organism>
<keyword evidence="4" id="KW-1003">Cell membrane</keyword>
<dbReference type="PANTHER" id="PTHR30614">
    <property type="entry name" value="MEMBRANE COMPONENT OF AMINO ACID ABC TRANSPORTER"/>
    <property type="match status" value="1"/>
</dbReference>
<dbReference type="AlphaFoldDB" id="A0A6L9XVD7"/>
<dbReference type="PROSITE" id="PS50928">
    <property type="entry name" value="ABC_TM1"/>
    <property type="match status" value="1"/>
</dbReference>
<feature type="transmembrane region" description="Helical" evidence="9">
    <location>
        <begin position="133"/>
        <end position="152"/>
    </location>
</feature>
<keyword evidence="12" id="KW-1185">Reference proteome</keyword>
<keyword evidence="7 9" id="KW-1133">Transmembrane helix</keyword>
<accession>A0A6L9XVD7</accession>
<dbReference type="NCBIfam" id="TIGR01726">
    <property type="entry name" value="HEQRo_perm_3TM"/>
    <property type="match status" value="1"/>
</dbReference>
<feature type="transmembrane region" description="Helical" evidence="9">
    <location>
        <begin position="198"/>
        <end position="218"/>
    </location>
</feature>
<evidence type="ECO:0000256" key="9">
    <source>
        <dbReference type="RuleBase" id="RU363032"/>
    </source>
</evidence>
<comment type="subcellular location">
    <subcellularLocation>
        <location evidence="1 9">Cell membrane</location>
        <topology evidence="1 9">Multi-pass membrane protein</topology>
    </subcellularLocation>
</comment>
<keyword evidence="5 9" id="KW-0812">Transmembrane</keyword>
<keyword evidence="6" id="KW-0029">Amino-acid transport</keyword>
<evidence type="ECO:0000256" key="5">
    <source>
        <dbReference type="ARBA" id="ARBA00022692"/>
    </source>
</evidence>
<evidence type="ECO:0000313" key="12">
    <source>
        <dbReference type="Proteomes" id="UP000474967"/>
    </source>
</evidence>
<gene>
    <name evidence="11" type="ORF">G3T36_03705</name>
</gene>
<protein>
    <submittedName>
        <fullName evidence="11">Amino acid ABC transporter permease</fullName>
    </submittedName>
</protein>
<evidence type="ECO:0000256" key="6">
    <source>
        <dbReference type="ARBA" id="ARBA00022970"/>
    </source>
</evidence>
<evidence type="ECO:0000313" key="11">
    <source>
        <dbReference type="EMBL" id="NEN04968.1"/>
    </source>
</evidence>
<dbReference type="InterPro" id="IPR010065">
    <property type="entry name" value="AA_ABC_transptr_permease_3TM"/>
</dbReference>
<dbReference type="GO" id="GO:0022857">
    <property type="term" value="F:transmembrane transporter activity"/>
    <property type="evidence" value="ECO:0007669"/>
    <property type="project" value="InterPro"/>
</dbReference>
<evidence type="ECO:0000256" key="1">
    <source>
        <dbReference type="ARBA" id="ARBA00004651"/>
    </source>
</evidence>
<dbReference type="InterPro" id="IPR043429">
    <property type="entry name" value="ArtM/GltK/GlnP/TcyL/YhdX-like"/>
</dbReference>
<feature type="transmembrane region" description="Helical" evidence="9">
    <location>
        <begin position="64"/>
        <end position="86"/>
    </location>
</feature>
<dbReference type="CDD" id="cd06261">
    <property type="entry name" value="TM_PBP2"/>
    <property type="match status" value="1"/>
</dbReference>
<dbReference type="EMBL" id="JAAGWY010000001">
    <property type="protein sequence ID" value="NEN04968.1"/>
    <property type="molecule type" value="Genomic_DNA"/>
</dbReference>
<evidence type="ECO:0000256" key="2">
    <source>
        <dbReference type="ARBA" id="ARBA00010072"/>
    </source>
</evidence>
<name>A0A6L9XVD7_9MICO</name>
<proteinExistence type="inferred from homology"/>
<evidence type="ECO:0000259" key="10">
    <source>
        <dbReference type="PROSITE" id="PS50928"/>
    </source>
</evidence>
<evidence type="ECO:0000256" key="7">
    <source>
        <dbReference type="ARBA" id="ARBA00022989"/>
    </source>
</evidence>
<evidence type="ECO:0000256" key="4">
    <source>
        <dbReference type="ARBA" id="ARBA00022475"/>
    </source>
</evidence>
<dbReference type="InterPro" id="IPR000515">
    <property type="entry name" value="MetI-like"/>
</dbReference>